<feature type="compositionally biased region" description="Basic and acidic residues" evidence="1">
    <location>
        <begin position="33"/>
        <end position="49"/>
    </location>
</feature>
<reference evidence="3" key="1">
    <citation type="submission" date="2011-03" db="EMBL/GenBank/DDBJ databases">
        <title>The Genome Sequence of Nematocida sp1 strain ERTm2.</title>
        <authorList>
            <consortium name="The Broad Institute Genome Sequencing Platform"/>
            <consortium name="The Broad Institute Genome Sequencing Center for Infectious Disease"/>
            <person name="Cuomo C."/>
            <person name="Troemel E."/>
            <person name="Young S.K."/>
            <person name="Zeng Q."/>
            <person name="Gargeya S."/>
            <person name="Fitzgerald M."/>
            <person name="Haas B."/>
            <person name="Abouelleil A."/>
            <person name="Alvarado L."/>
            <person name="Arachchi H.M."/>
            <person name="Berlin A."/>
            <person name="Brown A."/>
            <person name="Chapman S.B."/>
            <person name="Chen Z."/>
            <person name="Dunbar C."/>
            <person name="Freedman E."/>
            <person name="Gearin G."/>
            <person name="Gellesch M."/>
            <person name="Goldberg J."/>
            <person name="Griggs A."/>
            <person name="Gujja S."/>
            <person name="Heilman E.R."/>
            <person name="Heiman D."/>
            <person name="Howarth C."/>
            <person name="Larson L."/>
            <person name="Lui A."/>
            <person name="MacDonald P.J.P."/>
            <person name="Mehta T."/>
            <person name="Montmayeur A."/>
            <person name="Murphy C."/>
            <person name="Neiman D."/>
            <person name="Pearson M."/>
            <person name="Priest M."/>
            <person name="Roberts A."/>
            <person name="Saif S."/>
            <person name="Shea T."/>
            <person name="Shenoy N."/>
            <person name="Sisk P."/>
            <person name="Stolte C."/>
            <person name="Sykes S."/>
            <person name="White J."/>
            <person name="Yandava C."/>
            <person name="Wortman J."/>
            <person name="Nusbaum C."/>
            <person name="Birren B."/>
        </authorList>
    </citation>
    <scope>NUCLEOTIDE SEQUENCE</scope>
    <source>
        <strain evidence="3">ERTm2</strain>
    </source>
</reference>
<dbReference type="AlphaFoldDB" id="H8Z916"/>
<keyword evidence="2" id="KW-0812">Transmembrane</keyword>
<dbReference type="Proteomes" id="UP000005622">
    <property type="component" value="Unassembled WGS sequence"/>
</dbReference>
<keyword evidence="2" id="KW-0472">Membrane</keyword>
<protein>
    <submittedName>
        <fullName evidence="3">Uncharacterized protein</fullName>
    </submittedName>
</protein>
<dbReference type="HOGENOM" id="CLU_2923154_0_0_1"/>
<keyword evidence="2" id="KW-1133">Transmembrane helix</keyword>
<gene>
    <name evidence="3" type="ORF">NERG_00087</name>
</gene>
<feature type="region of interest" description="Disordered" evidence="1">
    <location>
        <begin position="28"/>
        <end position="63"/>
    </location>
</feature>
<name>H8Z916_NEMA1</name>
<proteinExistence type="predicted"/>
<feature type="transmembrane region" description="Helical" evidence="2">
    <location>
        <begin position="7"/>
        <end position="25"/>
    </location>
</feature>
<evidence type="ECO:0000256" key="1">
    <source>
        <dbReference type="SAM" id="MobiDB-lite"/>
    </source>
</evidence>
<dbReference type="EMBL" id="JH604633">
    <property type="protein sequence ID" value="EHY66447.1"/>
    <property type="molecule type" value="Genomic_DNA"/>
</dbReference>
<organism evidence="3">
    <name type="scientific">Nematocida ausubeli (strain ATCC PRA-371 / ERTm2)</name>
    <name type="common">Nematode killer fungus</name>
    <dbReference type="NCBI Taxonomy" id="1913371"/>
    <lineage>
        <taxon>Eukaryota</taxon>
        <taxon>Fungi</taxon>
        <taxon>Fungi incertae sedis</taxon>
        <taxon>Microsporidia</taxon>
        <taxon>Nematocida</taxon>
    </lineage>
</organism>
<accession>H8Z916</accession>
<evidence type="ECO:0000313" key="3">
    <source>
        <dbReference type="EMBL" id="EHY66447.1"/>
    </source>
</evidence>
<evidence type="ECO:0000256" key="2">
    <source>
        <dbReference type="SAM" id="Phobius"/>
    </source>
</evidence>
<sequence>MKFNVEHFLYISIVVMIIFSVSAIISDSGQTEASEKDGTGSESPEKDASAENNSEKPSGTKER</sequence>